<dbReference type="GO" id="GO:0019003">
    <property type="term" value="F:GDP binding"/>
    <property type="evidence" value="ECO:0007669"/>
    <property type="project" value="UniProtKB-ARBA"/>
</dbReference>
<dbReference type="EMBL" id="JALJOR010000009">
    <property type="protein sequence ID" value="KAK9811759.1"/>
    <property type="molecule type" value="Genomic_DNA"/>
</dbReference>
<evidence type="ECO:0000313" key="7">
    <source>
        <dbReference type="Proteomes" id="UP001489004"/>
    </source>
</evidence>
<dbReference type="Gene3D" id="3.10.20.30">
    <property type="match status" value="1"/>
</dbReference>
<dbReference type="PROSITE" id="PS00905">
    <property type="entry name" value="GTP1_OBG"/>
    <property type="match status" value="1"/>
</dbReference>
<dbReference type="Proteomes" id="UP001489004">
    <property type="component" value="Unassembled WGS sequence"/>
</dbReference>
<keyword evidence="7" id="KW-1185">Reference proteome</keyword>
<dbReference type="Pfam" id="PF16897">
    <property type="entry name" value="MMR_HSR1_Xtn"/>
    <property type="match status" value="1"/>
</dbReference>
<dbReference type="InterPro" id="IPR027417">
    <property type="entry name" value="P-loop_NTPase"/>
</dbReference>
<dbReference type="PANTHER" id="PTHR43127">
    <property type="entry name" value="DEVELOPMENTALLY-REGULATED GTP-BINDING PROTEIN 2"/>
    <property type="match status" value="1"/>
</dbReference>
<gene>
    <name evidence="6" type="ORF">WJX72_009602</name>
</gene>
<dbReference type="InterPro" id="IPR006074">
    <property type="entry name" value="GTP1-OBG_CS"/>
</dbReference>
<protein>
    <submittedName>
        <fullName evidence="6">Uncharacterized protein</fullName>
    </submittedName>
</protein>
<dbReference type="InterPro" id="IPR031662">
    <property type="entry name" value="GTP-binding_2"/>
</dbReference>
<dbReference type="FunFam" id="3.40.50.300:FF:000740">
    <property type="entry name" value="Putative GTP-binding protein 1"/>
    <property type="match status" value="1"/>
</dbReference>
<dbReference type="InterPro" id="IPR004095">
    <property type="entry name" value="TGS"/>
</dbReference>
<dbReference type="SUPFAM" id="SSF52540">
    <property type="entry name" value="P-loop containing nucleoside triphosphate hydrolases"/>
    <property type="match status" value="1"/>
</dbReference>
<dbReference type="PROSITE" id="PS51710">
    <property type="entry name" value="G_OBG"/>
    <property type="match status" value="1"/>
</dbReference>
<reference evidence="6 7" key="1">
    <citation type="journal article" date="2024" name="Nat. Commun.">
        <title>Phylogenomics reveals the evolutionary origins of lichenization in chlorophyte algae.</title>
        <authorList>
            <person name="Puginier C."/>
            <person name="Libourel C."/>
            <person name="Otte J."/>
            <person name="Skaloud P."/>
            <person name="Haon M."/>
            <person name="Grisel S."/>
            <person name="Petersen M."/>
            <person name="Berrin J.G."/>
            <person name="Delaux P.M."/>
            <person name="Dal Grande F."/>
            <person name="Keller J."/>
        </authorList>
    </citation>
    <scope>NUCLEOTIDE SEQUENCE [LARGE SCALE GENOMIC DNA]</scope>
    <source>
        <strain evidence="6 7">SAG 2043</strain>
    </source>
</reference>
<dbReference type="PROSITE" id="PS51880">
    <property type="entry name" value="TGS"/>
    <property type="match status" value="1"/>
</dbReference>
<dbReference type="PRINTS" id="PR00326">
    <property type="entry name" value="GTP1OBG"/>
</dbReference>
<feature type="domain" description="OBG-type G" evidence="4">
    <location>
        <begin position="64"/>
        <end position="289"/>
    </location>
</feature>
<dbReference type="InterPro" id="IPR045001">
    <property type="entry name" value="DRG"/>
</dbReference>
<evidence type="ECO:0000256" key="2">
    <source>
        <dbReference type="ARBA" id="ARBA00023134"/>
    </source>
</evidence>
<dbReference type="Gene3D" id="6.10.140.1070">
    <property type="match status" value="2"/>
</dbReference>
<keyword evidence="2" id="KW-0342">GTP-binding</keyword>
<dbReference type="SUPFAM" id="SSF81271">
    <property type="entry name" value="TGS-like"/>
    <property type="match status" value="1"/>
</dbReference>
<accession>A0AAW1PUG0</accession>
<dbReference type="CDD" id="cd01896">
    <property type="entry name" value="DRG"/>
    <property type="match status" value="1"/>
</dbReference>
<evidence type="ECO:0000259" key="4">
    <source>
        <dbReference type="PROSITE" id="PS51710"/>
    </source>
</evidence>
<dbReference type="NCBIfam" id="TIGR00231">
    <property type="entry name" value="small_GTP"/>
    <property type="match status" value="1"/>
</dbReference>
<dbReference type="Pfam" id="PF01926">
    <property type="entry name" value="MMR_HSR1"/>
    <property type="match status" value="1"/>
</dbReference>
<dbReference type="GO" id="GO:0005525">
    <property type="term" value="F:GTP binding"/>
    <property type="evidence" value="ECO:0007669"/>
    <property type="project" value="UniProtKB-KW"/>
</dbReference>
<dbReference type="FunFam" id="3.10.20.30:FF:000003">
    <property type="entry name" value="Developmentally-regulated GTP-binding protein 1"/>
    <property type="match status" value="1"/>
</dbReference>
<dbReference type="Pfam" id="PF02824">
    <property type="entry name" value="TGS"/>
    <property type="match status" value="1"/>
</dbReference>
<dbReference type="InterPro" id="IPR006073">
    <property type="entry name" value="GTP-bd"/>
</dbReference>
<comment type="caution">
    <text evidence="6">The sequence shown here is derived from an EMBL/GenBank/DDBJ whole genome shotgun (WGS) entry which is preliminary data.</text>
</comment>
<evidence type="ECO:0000256" key="3">
    <source>
        <dbReference type="SAM" id="MobiDB-lite"/>
    </source>
</evidence>
<evidence type="ECO:0000259" key="5">
    <source>
        <dbReference type="PROSITE" id="PS51880"/>
    </source>
</evidence>
<dbReference type="InterPro" id="IPR012675">
    <property type="entry name" value="Beta-grasp_dom_sf"/>
</dbReference>
<dbReference type="GO" id="GO:0003924">
    <property type="term" value="F:GTPase activity"/>
    <property type="evidence" value="ECO:0007669"/>
    <property type="project" value="InterPro"/>
</dbReference>
<dbReference type="AlphaFoldDB" id="A0AAW1PUG0"/>
<dbReference type="InterPro" id="IPR031167">
    <property type="entry name" value="G_OBG"/>
</dbReference>
<proteinExistence type="predicted"/>
<sequence>MGILEKIKEIEFEMARTQKNKATNYHLGLLKAKLAKLRTELQAPPKDGKGAGGEGFEVQKYGDGRVALIGFPSVGKSTLLTLLTGTQSEAAAYEFTTLTCIPGVIHYNDAKIQLLDLPGIIEGAAEGKGRGRQVIAVCKSADLLLMVLDASKPHGHREILTRELESVGIRLNTRPPNVYYKKKKTGGLAFNSTVPLTKLDEKLCHRILAEYKIHNAELLIREDIDADQLIDIIEGNRKYTKCLYVYNKIDVCSIEEVDEIARLPNSIPISCSSNLNADGLLERIWDMMALVRVYTKKVGKKPDFGDPVVLSADRGGTRIEDLCRQIHKSMVGDFSYALVWGTSSKHYPQRCGLSHTLEDEDVVQIVKKKVSTADDGRGRFRTQSKEPLRIADREKKAALKT</sequence>
<dbReference type="InterPro" id="IPR012676">
    <property type="entry name" value="TGS-like"/>
</dbReference>
<keyword evidence="1" id="KW-0547">Nucleotide-binding</keyword>
<name>A0AAW1PUG0_9CHLO</name>
<feature type="domain" description="TGS" evidence="5">
    <location>
        <begin position="289"/>
        <end position="367"/>
    </location>
</feature>
<organism evidence="6 7">
    <name type="scientific">[Myrmecia] bisecta</name>
    <dbReference type="NCBI Taxonomy" id="41462"/>
    <lineage>
        <taxon>Eukaryota</taxon>
        <taxon>Viridiplantae</taxon>
        <taxon>Chlorophyta</taxon>
        <taxon>core chlorophytes</taxon>
        <taxon>Trebouxiophyceae</taxon>
        <taxon>Trebouxiales</taxon>
        <taxon>Trebouxiaceae</taxon>
        <taxon>Myrmecia</taxon>
    </lineage>
</organism>
<evidence type="ECO:0000313" key="6">
    <source>
        <dbReference type="EMBL" id="KAK9811759.1"/>
    </source>
</evidence>
<feature type="region of interest" description="Disordered" evidence="3">
    <location>
        <begin position="373"/>
        <end position="401"/>
    </location>
</feature>
<dbReference type="InterPro" id="IPR005225">
    <property type="entry name" value="Small_GTP-bd"/>
</dbReference>
<evidence type="ECO:0000256" key="1">
    <source>
        <dbReference type="ARBA" id="ARBA00022741"/>
    </source>
</evidence>